<dbReference type="AlphaFoldDB" id="A0A0U1DMJ0"/>
<dbReference type="Gene3D" id="3.50.50.60">
    <property type="entry name" value="FAD/NAD(P)-binding domain"/>
    <property type="match status" value="1"/>
</dbReference>
<gene>
    <name evidence="2" type="ORF">BN970_04382</name>
</gene>
<feature type="region of interest" description="Disordered" evidence="1">
    <location>
        <begin position="440"/>
        <end position="511"/>
    </location>
</feature>
<dbReference type="InterPro" id="IPR036188">
    <property type="entry name" value="FAD/NAD-bd_sf"/>
</dbReference>
<dbReference type="SUPFAM" id="SSF51905">
    <property type="entry name" value="FAD/NAD(P)-binding domain"/>
    <property type="match status" value="1"/>
</dbReference>
<protein>
    <submittedName>
        <fullName evidence="2">Hydroxylase</fullName>
    </submittedName>
</protein>
<dbReference type="EMBL" id="CTEF01000003">
    <property type="protein sequence ID" value="CQD19381.1"/>
    <property type="molecule type" value="Genomic_DNA"/>
</dbReference>
<proteinExistence type="predicted"/>
<dbReference type="PANTHER" id="PTHR43422">
    <property type="entry name" value="THIAMINE THIAZOLE SYNTHASE"/>
    <property type="match status" value="1"/>
</dbReference>
<organism evidence="2 3">
    <name type="scientific">Mycolicibacterium conceptionense</name>
    <dbReference type="NCBI Taxonomy" id="451644"/>
    <lineage>
        <taxon>Bacteria</taxon>
        <taxon>Bacillati</taxon>
        <taxon>Actinomycetota</taxon>
        <taxon>Actinomycetes</taxon>
        <taxon>Mycobacteriales</taxon>
        <taxon>Mycobacteriaceae</taxon>
        <taxon>Mycolicibacterium</taxon>
    </lineage>
</organism>
<evidence type="ECO:0000313" key="3">
    <source>
        <dbReference type="Proteomes" id="UP000182227"/>
    </source>
</evidence>
<dbReference type="PANTHER" id="PTHR43422:SF3">
    <property type="entry name" value="THIAMINE THIAZOLE SYNTHASE"/>
    <property type="match status" value="1"/>
</dbReference>
<feature type="compositionally biased region" description="Basic and acidic residues" evidence="1">
    <location>
        <begin position="498"/>
        <end position="511"/>
    </location>
</feature>
<feature type="region of interest" description="Disordered" evidence="1">
    <location>
        <begin position="725"/>
        <end position="752"/>
    </location>
</feature>
<name>A0A0U1DMJ0_9MYCO</name>
<evidence type="ECO:0000313" key="2">
    <source>
        <dbReference type="EMBL" id="CQD19381.1"/>
    </source>
</evidence>
<reference evidence="2 3" key="1">
    <citation type="submission" date="2015-03" db="EMBL/GenBank/DDBJ databases">
        <authorList>
            <person name="Murphy D."/>
        </authorList>
    </citation>
    <scope>NUCLEOTIDE SEQUENCE [LARGE SCALE GENOMIC DNA]</scope>
    <source>
        <strain evidence="2 3">D16</strain>
    </source>
</reference>
<accession>A0A0U1DMJ0</accession>
<sequence length="900" mass="96814">MATIGTHAVVLGASMGGLLAARALAEFFDTVTLVERDELPDGPVQRRGVPQGRHAHGLLSGGLQAMGELFPGLPEDLAADGATVLEGTNLALVSLTFGGHRLNLDGQLSKPISSYLASRPFLEAHVRDRVRAIGNIRILDGHDAVELLMDDHRRVTSVLAAPRGGGPGQTITADLIVDAMGRAGRTPAFLESAGFGRPAEDRIPVHVAYSSQLMRLGADAPRDRLTLVGAVPERPCAGSLFAYEDDTWLLTTAGLNGHEPPADLDGMIEFVEDLFPAETVAALRSAQPLGPVATFRYPASVRRRYERMPRFPDGLLVFGDAICSFNPVYGQGMSVAALEALALRDCLTRGADDLGRRFLRAAAGCVNTAWQMACGADLALPQIPGHRPVSVRLSNWYTERVLTAAEHDPVVTEAFFRVMNLVDPPSRLMHPSIVRRLAIGASRRSRSRRPAKQSSREPEGVRLLADSGESPAQQVHGHRGGPFPDIGAITRQTQGAGDGRRPRPNRETHGADRLFRTTAIRAGDTADGHRGISVEMVQRAGDHRLDHRFGHRSVLGDQKRINVEQFSFRLIRVADHPAGEVFRATRDVSQTSSQQPGRTRFRGGDAMPGKQSGHLLIHGRAVLGVERGTVPVAQQRQQGLVSRGRAGLIAGDDLQFTAAQAGGDLEIAETRDRALGVAQRLRQAGLGQAEHPHRLLAVVGTSRNRLLHSLCRDSRAPHRLQFARRAGQHDHRGTAAHDDAGSGTHRRENLGTGGHHGLLAVGRAHRVEIHSGPVADQLAQDRRDPLLHGRVENEFTTTELGDGRHGEIVGRRPEATAGHDQVHTFGGQETQLRRDVPGTVAADGDVGELHPELEKLVGQPGAVAILNPSGEYFGSGNDDACTCAHHVNTTQQPGGHDQKL</sequence>
<dbReference type="Proteomes" id="UP000182227">
    <property type="component" value="Unassembled WGS sequence"/>
</dbReference>
<feature type="region of interest" description="Disordered" evidence="1">
    <location>
        <begin position="589"/>
        <end position="609"/>
    </location>
</feature>
<feature type="compositionally biased region" description="Basic and acidic residues" evidence="1">
    <location>
        <begin position="727"/>
        <end position="749"/>
    </location>
</feature>
<evidence type="ECO:0000256" key="1">
    <source>
        <dbReference type="SAM" id="MobiDB-lite"/>
    </source>
</evidence>